<reference evidence="2 3" key="1">
    <citation type="journal article" date="2013" name="Front. Microbiol.">
        <title>The genome of the endophytic bacterium H. frisingense GSF30(T) identifies diverse strategies in the Herbaspirillum genus to interact with plants.</title>
        <authorList>
            <person name="Straub D."/>
            <person name="Rothballer M."/>
            <person name="Hartmann A."/>
            <person name="Ludewig U."/>
        </authorList>
    </citation>
    <scope>NUCLEOTIDE SEQUENCE [LARGE SCALE GENOMIC DNA]</scope>
    <source>
        <strain evidence="2 3">GSF30</strain>
    </source>
</reference>
<sequence length="62" mass="6599">MPEAGPELDSGSDCACAPFHPQPSHSASRHSKAGQQVAGPVRAFAGRFFFIMGCVSPNRERL</sequence>
<name>A0AAI9IIN8_9BURK</name>
<gene>
    <name evidence="2" type="ORF">HFRIS_000515</name>
</gene>
<evidence type="ECO:0000256" key="1">
    <source>
        <dbReference type="SAM" id="MobiDB-lite"/>
    </source>
</evidence>
<evidence type="ECO:0000313" key="3">
    <source>
        <dbReference type="Proteomes" id="UP000006772"/>
    </source>
</evidence>
<dbReference type="AlphaFoldDB" id="A0AAI9IIN8"/>
<proteinExistence type="predicted"/>
<feature type="region of interest" description="Disordered" evidence="1">
    <location>
        <begin position="1"/>
        <end position="35"/>
    </location>
</feature>
<comment type="caution">
    <text evidence="2">The sequence shown here is derived from an EMBL/GenBank/DDBJ whole genome shotgun (WGS) entry which is preliminary data.</text>
</comment>
<organism evidence="2 3">
    <name type="scientific">Herbaspirillum frisingense GSF30</name>
    <dbReference type="NCBI Taxonomy" id="864073"/>
    <lineage>
        <taxon>Bacteria</taxon>
        <taxon>Pseudomonadati</taxon>
        <taxon>Pseudomonadota</taxon>
        <taxon>Betaproteobacteria</taxon>
        <taxon>Burkholderiales</taxon>
        <taxon>Oxalobacteraceae</taxon>
        <taxon>Herbaspirillum</taxon>
    </lineage>
</organism>
<protein>
    <submittedName>
        <fullName evidence="2">Uncharacterized protein</fullName>
    </submittedName>
</protein>
<dbReference type="Proteomes" id="UP000006772">
    <property type="component" value="Unassembled WGS sequence"/>
</dbReference>
<accession>A0AAI9IIN8</accession>
<dbReference type="EMBL" id="AEEC02000001">
    <property type="protein sequence ID" value="EOA06750.1"/>
    <property type="molecule type" value="Genomic_DNA"/>
</dbReference>
<evidence type="ECO:0000313" key="2">
    <source>
        <dbReference type="EMBL" id="EOA06750.1"/>
    </source>
</evidence>